<accession>K7Y0W8</accession>
<dbReference type="EMBL" id="CP003476">
    <property type="protein sequence ID" value="AFX89139.1"/>
    <property type="molecule type" value="Genomic_DNA"/>
</dbReference>
<gene>
    <name evidence="2" type="ORF">HPAKL86_00555</name>
</gene>
<protein>
    <submittedName>
        <fullName evidence="2">Uncharacterized protein</fullName>
    </submittedName>
</protein>
<sequence length="34" mass="3943">MPKTNFMNVLYKICALELLNTFAFSILLLSKFFA</sequence>
<dbReference type="KEGG" id="hpyk:HPAKL86_00555"/>
<name>K7Y0W8_HELPX</name>
<organism evidence="2 3">
    <name type="scientific">Helicobacter pylori Aklavik86</name>
    <dbReference type="NCBI Taxonomy" id="1055532"/>
    <lineage>
        <taxon>Bacteria</taxon>
        <taxon>Pseudomonadati</taxon>
        <taxon>Campylobacterota</taxon>
        <taxon>Epsilonproteobacteria</taxon>
        <taxon>Campylobacterales</taxon>
        <taxon>Helicobacteraceae</taxon>
        <taxon>Helicobacter</taxon>
    </lineage>
</organism>
<dbReference type="AlphaFoldDB" id="K7Y0W8"/>
<proteinExistence type="predicted"/>
<feature type="transmembrane region" description="Helical" evidence="1">
    <location>
        <begin position="9"/>
        <end position="29"/>
    </location>
</feature>
<dbReference type="Proteomes" id="UP000010078">
    <property type="component" value="Chromosome"/>
</dbReference>
<evidence type="ECO:0000256" key="1">
    <source>
        <dbReference type="SAM" id="Phobius"/>
    </source>
</evidence>
<reference evidence="2 3" key="1">
    <citation type="journal article" date="2015" name="Genome Announc.">
        <title>Complete Genome Sequences of Two Helicobacter pylori Strains from a Canadian Arctic Aboriginal Community.</title>
        <authorList>
            <person name="Kersulyte D."/>
            <person name="Bertoli M.T."/>
            <person name="Tamma S."/>
            <person name="Keelan M."/>
            <person name="Munday R."/>
            <person name="Geary J."/>
            <person name="Veldhuyzen van Zanten S."/>
            <person name="Goodman K.J."/>
            <person name="Berg D.E."/>
        </authorList>
    </citation>
    <scope>NUCLEOTIDE SEQUENCE [LARGE SCALE GENOMIC DNA]</scope>
    <source>
        <strain evidence="2">Aklavik86</strain>
    </source>
</reference>
<keyword evidence="1" id="KW-1133">Transmembrane helix</keyword>
<dbReference type="HOGENOM" id="CLU_3374145_0_0_7"/>
<evidence type="ECO:0000313" key="2">
    <source>
        <dbReference type="EMBL" id="AFX89139.1"/>
    </source>
</evidence>
<evidence type="ECO:0000313" key="3">
    <source>
        <dbReference type="Proteomes" id="UP000010078"/>
    </source>
</evidence>
<keyword evidence="1" id="KW-0472">Membrane</keyword>
<keyword evidence="1" id="KW-0812">Transmembrane</keyword>